<dbReference type="Pfam" id="PF24741">
    <property type="entry name" value="AlkZ-rel"/>
    <property type="match status" value="1"/>
</dbReference>
<dbReference type="InterPro" id="IPR056298">
    <property type="entry name" value="AlkZ-rel"/>
</dbReference>
<dbReference type="Proteomes" id="UP001224122">
    <property type="component" value="Unassembled WGS sequence"/>
</dbReference>
<accession>A0ABT9XZV1</accession>
<name>A0ABT9XZV1_9BACI</name>
<reference evidence="1 2" key="1">
    <citation type="submission" date="2023-07" db="EMBL/GenBank/DDBJ databases">
        <title>Genomic Encyclopedia of Type Strains, Phase IV (KMG-IV): sequencing the most valuable type-strain genomes for metagenomic binning, comparative biology and taxonomic classification.</title>
        <authorList>
            <person name="Goeker M."/>
        </authorList>
    </citation>
    <scope>NUCLEOTIDE SEQUENCE [LARGE SCALE GENOMIC DNA]</scope>
    <source>
        <strain evidence="1 2">DSM 27594</strain>
    </source>
</reference>
<dbReference type="EMBL" id="JAUSTW010000006">
    <property type="protein sequence ID" value="MDQ0200457.1"/>
    <property type="molecule type" value="Genomic_DNA"/>
</dbReference>
<gene>
    <name evidence="1" type="ORF">J2S10_003646</name>
</gene>
<proteinExistence type="predicted"/>
<evidence type="ECO:0000313" key="1">
    <source>
        <dbReference type="EMBL" id="MDQ0200457.1"/>
    </source>
</evidence>
<comment type="caution">
    <text evidence="1">The sequence shown here is derived from an EMBL/GenBank/DDBJ whole genome shotgun (WGS) entry which is preliminary data.</text>
</comment>
<evidence type="ECO:0000313" key="2">
    <source>
        <dbReference type="Proteomes" id="UP001224122"/>
    </source>
</evidence>
<protein>
    <submittedName>
        <fullName evidence="1">Uncharacterized protein</fullName>
    </submittedName>
</protein>
<keyword evidence="2" id="KW-1185">Reference proteome</keyword>
<organism evidence="1 2">
    <name type="scientific">Neobacillus ginsengisoli</name>
    <dbReference type="NCBI Taxonomy" id="904295"/>
    <lineage>
        <taxon>Bacteria</taxon>
        <taxon>Bacillati</taxon>
        <taxon>Bacillota</taxon>
        <taxon>Bacilli</taxon>
        <taxon>Bacillales</taxon>
        <taxon>Bacillaceae</taxon>
        <taxon>Neobacillus</taxon>
    </lineage>
</organism>
<dbReference type="RefSeq" id="WP_307410330.1">
    <property type="nucleotide sequence ID" value="NZ_JAUSTW010000006.1"/>
</dbReference>
<sequence>MVELKEYKISSYDEAINVIKEVGFLPLSSLIPNYPSLDSITSKEQWHTGSEFDPWMWRAQFPVDGAAAYGKFVKKKSVLISADLLPIIRAIVGSKRSVKERYQDGLVSREALELFSLICEEEGIDTRVLRVKAGMKDKEKKKAFDNALLELQESMDIVVSGTKEKTNESGEKNGWSSTSFETMEHWAKNHAINQSIIDPDEAKKDLRNHFATMCSPESMKALGKIFNF</sequence>